<dbReference type="Proteomes" id="UP000319148">
    <property type="component" value="Unassembled WGS sequence"/>
</dbReference>
<reference evidence="4" key="1">
    <citation type="submission" date="2019-06" db="EMBL/GenBank/DDBJ databases">
        <title>The complete genome of Emcibacter congregatus ZYLT.</title>
        <authorList>
            <person name="Zhao Z."/>
        </authorList>
    </citation>
    <scope>NUCLEOTIDE SEQUENCE [LARGE SCALE GENOMIC DNA]</scope>
    <source>
        <strain evidence="4">MCCC 1A06723</strain>
    </source>
</reference>
<dbReference type="EMBL" id="VFIY01000005">
    <property type="protein sequence ID" value="TPD61405.1"/>
    <property type="molecule type" value="Genomic_DNA"/>
</dbReference>
<feature type="region of interest" description="Disordered" evidence="1">
    <location>
        <begin position="30"/>
        <end position="104"/>
    </location>
</feature>
<evidence type="ECO:0000256" key="2">
    <source>
        <dbReference type="SAM" id="SignalP"/>
    </source>
</evidence>
<evidence type="ECO:0000256" key="1">
    <source>
        <dbReference type="SAM" id="MobiDB-lite"/>
    </source>
</evidence>
<feature type="chain" id="PRO_5021263710" evidence="2">
    <location>
        <begin position="26"/>
        <end position="649"/>
    </location>
</feature>
<accession>A0A501PMA5</accession>
<dbReference type="AlphaFoldDB" id="A0A501PMA5"/>
<comment type="caution">
    <text evidence="3">The sequence shown here is derived from an EMBL/GenBank/DDBJ whole genome shotgun (WGS) entry which is preliminary data.</text>
</comment>
<feature type="signal peptide" evidence="2">
    <location>
        <begin position="1"/>
        <end position="25"/>
    </location>
</feature>
<protein>
    <submittedName>
        <fullName evidence="3">Uncharacterized protein</fullName>
    </submittedName>
</protein>
<keyword evidence="2" id="KW-0732">Signal</keyword>
<organism evidence="3 4">
    <name type="scientific">Emcibacter nanhaiensis</name>
    <dbReference type="NCBI Taxonomy" id="1505037"/>
    <lineage>
        <taxon>Bacteria</taxon>
        <taxon>Pseudomonadati</taxon>
        <taxon>Pseudomonadota</taxon>
        <taxon>Alphaproteobacteria</taxon>
        <taxon>Emcibacterales</taxon>
        <taxon>Emcibacteraceae</taxon>
        <taxon>Emcibacter</taxon>
    </lineage>
</organism>
<name>A0A501PMA5_9PROT</name>
<dbReference type="OrthoDB" id="8477642at2"/>
<evidence type="ECO:0000313" key="4">
    <source>
        <dbReference type="Proteomes" id="UP000319148"/>
    </source>
</evidence>
<proteinExistence type="predicted"/>
<evidence type="ECO:0000313" key="3">
    <source>
        <dbReference type="EMBL" id="TPD61405.1"/>
    </source>
</evidence>
<gene>
    <name evidence="3" type="ORF">FIV46_04135</name>
</gene>
<dbReference type="RefSeq" id="WP_139938714.1">
    <property type="nucleotide sequence ID" value="NZ_JBHSYP010000003.1"/>
</dbReference>
<keyword evidence="4" id="KW-1185">Reference proteome</keyword>
<sequence>MARKFLLKTLLAGLVYAGFLQFVQAQPVAQDRPDPQATGEEVPAESSDGTTDDFLPADEPPKSILFPDSEPGPYFPAQSPDANGLPVPLDAGSRTGGAEVITSDVPGLDGEVEVAELGEEDPASFGLITERNGGFRRSMWIGSSREKVILMMSALPASAKSPVMHELVDRLLLSAAQVPAGDGTGGAGSSYLDARIAAIRGTGDLKNLSSFFQILPEGTLAPSRDTSDILLLAGDLSAACRMTRRAIDDISQSAERTYWLKMLAYCRALEGNADGAGLALELLQENGNTDYGFVDLINKLLAGGDTAADVMPYGYGSLDPLTYSLLSTLGQAASPELLAQSSPLVLYAVAGNANLARDIRLEAASRAWDQGWFPVKTLRAIYNLQEFAASELDSAETLATVDETALADVLLYQAAAVAEDPQKKAELLKTIWARALEKNDLARVARLNAATVSTLQPSAELVQHTHHIVRALLLAGNRDKALAWYQFIRGEAFAGNADATKALVDIWPLLLVTEADGTIPWSMDILDLWWNGQMILSRAERDDKAALFYSLVEALDRQVPEEMWQQVGPGGLETDIYSMQPAVWRSLVQAARDGRLGETVLLSLVGLGPHGPAALDGTGLSAVIRALRSYGLEAEARAVALEALASRGF</sequence>